<name>A0A2M4DKC9_ANODA</name>
<feature type="signal peptide" evidence="1">
    <location>
        <begin position="1"/>
        <end position="19"/>
    </location>
</feature>
<accession>A0A2M4DKC9</accession>
<evidence type="ECO:0000313" key="2">
    <source>
        <dbReference type="EMBL" id="MBW78023.1"/>
    </source>
</evidence>
<sequence length="73" mass="8543">MLLLCYFFLLFSAFRECMCVYASFETRFQTEHAWSSLQKDAGWQGHTLAHKYTFLLGCSSSWVAFLASNNSRW</sequence>
<dbReference type="AlphaFoldDB" id="A0A2M4DKC9"/>
<organism evidence="2">
    <name type="scientific">Anopheles darlingi</name>
    <name type="common">Mosquito</name>
    <dbReference type="NCBI Taxonomy" id="43151"/>
    <lineage>
        <taxon>Eukaryota</taxon>
        <taxon>Metazoa</taxon>
        <taxon>Ecdysozoa</taxon>
        <taxon>Arthropoda</taxon>
        <taxon>Hexapoda</taxon>
        <taxon>Insecta</taxon>
        <taxon>Pterygota</taxon>
        <taxon>Neoptera</taxon>
        <taxon>Endopterygota</taxon>
        <taxon>Diptera</taxon>
        <taxon>Nematocera</taxon>
        <taxon>Culicoidea</taxon>
        <taxon>Culicidae</taxon>
        <taxon>Anophelinae</taxon>
        <taxon>Anopheles</taxon>
    </lineage>
</organism>
<evidence type="ECO:0000256" key="1">
    <source>
        <dbReference type="SAM" id="SignalP"/>
    </source>
</evidence>
<keyword evidence="1" id="KW-0732">Signal</keyword>
<dbReference type="EMBL" id="GGFL01013845">
    <property type="protein sequence ID" value="MBW78023.1"/>
    <property type="molecule type" value="Transcribed_RNA"/>
</dbReference>
<proteinExistence type="predicted"/>
<feature type="chain" id="PRO_5014669659" evidence="1">
    <location>
        <begin position="20"/>
        <end position="73"/>
    </location>
</feature>
<protein>
    <submittedName>
        <fullName evidence="2">Putative secreted protein</fullName>
    </submittedName>
</protein>
<reference evidence="2" key="1">
    <citation type="submission" date="2018-01" db="EMBL/GenBank/DDBJ databases">
        <title>An insight into the sialome of Amazonian anophelines.</title>
        <authorList>
            <person name="Ribeiro J.M."/>
            <person name="Scarpassa V."/>
            <person name="Calvo E."/>
        </authorList>
    </citation>
    <scope>NUCLEOTIDE SEQUENCE</scope>
</reference>